<reference evidence="2" key="1">
    <citation type="journal article" date="2019" name="MBio">
        <title>Comparative genomics for the elucidation of multidrug resistance (MDR) in Candida lusitaniae.</title>
        <authorList>
            <person name="Kannan A."/>
            <person name="Asner S.A."/>
            <person name="Trachsel E."/>
            <person name="Kelly S."/>
            <person name="Parker J."/>
            <person name="Sanglard D."/>
        </authorList>
    </citation>
    <scope>NUCLEOTIDE SEQUENCE [LARGE SCALE GENOMIC DNA]</scope>
    <source>
        <strain evidence="2">P1</strain>
    </source>
</reference>
<protein>
    <submittedName>
        <fullName evidence="1">Uncharacterized protein</fullName>
    </submittedName>
</protein>
<gene>
    <name evidence="1" type="ORF">EJF14_10652</name>
</gene>
<keyword evidence="2" id="KW-1185">Reference proteome</keyword>
<sequence>MYLPSVEHALKQMRYNWDYMMVDLRQRYYHQSKNPRVIHTKLRNQKLLSLRTHRGYHREKIGRFLRLHKTSSDLESVIDLYYGDEHLCGIDMDEDCTSHKSDISETTDDGDVFAFFDNPAEENVLSDVAYSVLVPELVSGDFISSDLSPQSDISRLLSDFSPAVGIESSLMKHCETLDQTDILGDNFFSAWLDTPATIEPDIFPARELQAETKTQETATTSQPLRDPTDIWAKTFAEAKAYFGVPSLGANRMQKDAAVP</sequence>
<evidence type="ECO:0000313" key="1">
    <source>
        <dbReference type="EMBL" id="QFZ25553.1"/>
    </source>
</evidence>
<evidence type="ECO:0000313" key="2">
    <source>
        <dbReference type="Proteomes" id="UP000326582"/>
    </source>
</evidence>
<dbReference type="Proteomes" id="UP000326582">
    <property type="component" value="Chromosome 1"/>
</dbReference>
<proteinExistence type="predicted"/>
<accession>A0ACD0WE55</accession>
<name>A0ACD0WE55_CLALS</name>
<organism evidence="1 2">
    <name type="scientific">Clavispora lusitaniae</name>
    <name type="common">Candida lusitaniae</name>
    <dbReference type="NCBI Taxonomy" id="36911"/>
    <lineage>
        <taxon>Eukaryota</taxon>
        <taxon>Fungi</taxon>
        <taxon>Dikarya</taxon>
        <taxon>Ascomycota</taxon>
        <taxon>Saccharomycotina</taxon>
        <taxon>Pichiomycetes</taxon>
        <taxon>Metschnikowiaceae</taxon>
        <taxon>Clavispora</taxon>
    </lineage>
</organism>
<dbReference type="EMBL" id="CP038484">
    <property type="protein sequence ID" value="QFZ25553.1"/>
    <property type="molecule type" value="Genomic_DNA"/>
</dbReference>